<sequence length="85" mass="9988">MLYTRFIHALYMPLRWTCNILRLGWLEVVKREVIPIYAEHMHNGRFWDADFKCFDFRCFGALVLPASGGTLAEFFEAAAEGKEIW</sequence>
<gene>
    <name evidence="1" type="ORF">CLV42_1058</name>
</gene>
<name>A0A2P8G9K1_9BACT</name>
<comment type="caution">
    <text evidence="1">The sequence shown here is derived from an EMBL/GenBank/DDBJ whole genome shotgun (WGS) entry which is preliminary data.</text>
</comment>
<evidence type="ECO:0000313" key="2">
    <source>
        <dbReference type="Proteomes" id="UP000240978"/>
    </source>
</evidence>
<keyword evidence="2" id="KW-1185">Reference proteome</keyword>
<proteinExistence type="predicted"/>
<dbReference type="Proteomes" id="UP000240978">
    <property type="component" value="Unassembled WGS sequence"/>
</dbReference>
<dbReference type="AlphaFoldDB" id="A0A2P8G9K1"/>
<protein>
    <submittedName>
        <fullName evidence="1">Uncharacterized protein</fullName>
    </submittedName>
</protein>
<reference evidence="1 2" key="1">
    <citation type="submission" date="2018-03" db="EMBL/GenBank/DDBJ databases">
        <title>Genomic Encyclopedia of Archaeal and Bacterial Type Strains, Phase II (KMG-II): from individual species to whole genera.</title>
        <authorList>
            <person name="Goeker M."/>
        </authorList>
    </citation>
    <scope>NUCLEOTIDE SEQUENCE [LARGE SCALE GENOMIC DNA]</scope>
    <source>
        <strain evidence="1 2">DSM 18107</strain>
    </source>
</reference>
<accession>A0A2P8G9K1</accession>
<dbReference type="EMBL" id="PYGK01000005">
    <property type="protein sequence ID" value="PSL30647.1"/>
    <property type="molecule type" value="Genomic_DNA"/>
</dbReference>
<evidence type="ECO:0000313" key="1">
    <source>
        <dbReference type="EMBL" id="PSL30647.1"/>
    </source>
</evidence>
<organism evidence="1 2">
    <name type="scientific">Chitinophaga ginsengisoli</name>
    <dbReference type="NCBI Taxonomy" id="363837"/>
    <lineage>
        <taxon>Bacteria</taxon>
        <taxon>Pseudomonadati</taxon>
        <taxon>Bacteroidota</taxon>
        <taxon>Chitinophagia</taxon>
        <taxon>Chitinophagales</taxon>
        <taxon>Chitinophagaceae</taxon>
        <taxon>Chitinophaga</taxon>
    </lineage>
</organism>